<dbReference type="EMBL" id="BART01034648">
    <property type="protein sequence ID" value="GAH06552.1"/>
    <property type="molecule type" value="Genomic_DNA"/>
</dbReference>
<dbReference type="AlphaFoldDB" id="X1CFX4"/>
<accession>X1CFX4</accession>
<comment type="caution">
    <text evidence="1">The sequence shown here is derived from an EMBL/GenBank/DDBJ whole genome shotgun (WGS) entry which is preliminary data.</text>
</comment>
<protein>
    <submittedName>
        <fullName evidence="1">Uncharacterized protein</fullName>
    </submittedName>
</protein>
<reference evidence="1" key="1">
    <citation type="journal article" date="2014" name="Front. Microbiol.">
        <title>High frequency of phylogenetically diverse reductive dehalogenase-homologous genes in deep subseafloor sedimentary metagenomes.</title>
        <authorList>
            <person name="Kawai M."/>
            <person name="Futagami T."/>
            <person name="Toyoda A."/>
            <person name="Takaki Y."/>
            <person name="Nishi S."/>
            <person name="Hori S."/>
            <person name="Arai W."/>
            <person name="Tsubouchi T."/>
            <person name="Morono Y."/>
            <person name="Uchiyama I."/>
            <person name="Ito T."/>
            <person name="Fujiyama A."/>
            <person name="Inagaki F."/>
            <person name="Takami H."/>
        </authorList>
    </citation>
    <scope>NUCLEOTIDE SEQUENCE</scope>
    <source>
        <strain evidence="1">Expedition CK06-06</strain>
    </source>
</reference>
<proteinExistence type="predicted"/>
<organism evidence="1">
    <name type="scientific">marine sediment metagenome</name>
    <dbReference type="NCBI Taxonomy" id="412755"/>
    <lineage>
        <taxon>unclassified sequences</taxon>
        <taxon>metagenomes</taxon>
        <taxon>ecological metagenomes</taxon>
    </lineage>
</organism>
<feature type="non-terminal residue" evidence="1">
    <location>
        <position position="1"/>
    </location>
</feature>
<gene>
    <name evidence="1" type="ORF">S01H4_59148</name>
</gene>
<name>X1CFX4_9ZZZZ</name>
<evidence type="ECO:0000313" key="1">
    <source>
        <dbReference type="EMBL" id="GAH06552.1"/>
    </source>
</evidence>
<sequence length="64" mass="7678">YNSLDPSQKEEIRVETENRLPDFWKEKFNKVRGKGTTSKLLEVVLEEKRREIIKEWIKSGMIKV</sequence>